<dbReference type="InterPro" id="IPR027410">
    <property type="entry name" value="TCP-1-like_intermed_sf"/>
</dbReference>
<evidence type="ECO:0000256" key="4">
    <source>
        <dbReference type="ARBA" id="ARBA00022741"/>
    </source>
</evidence>
<keyword evidence="6 7" id="KW-0143">Chaperone</keyword>
<proteinExistence type="inferred from homology"/>
<dbReference type="AlphaFoldDB" id="J9DUY1"/>
<dbReference type="FunCoup" id="J9DUY1">
    <property type="interactions" value="311"/>
</dbReference>
<dbReference type="Proteomes" id="UP000003163">
    <property type="component" value="Unassembled WGS sequence"/>
</dbReference>
<evidence type="ECO:0000256" key="2">
    <source>
        <dbReference type="ARBA" id="ARBA00008020"/>
    </source>
</evidence>
<sequence>MQIFDHKKPETVEQTLDTAKKSITNGCDVIYDILRTVLGPNGALKLMSNETNANHLLTNDGATILKNLVIDSPSAQILINSSISQDKEEGDGTTSVALLAAILVRKAMQLNIHSVKIVSGFEMAVNRCVEILDLLKYEDSLHNLAKTTLCSKILNCDLDHFANICVQAIGKSSDISCINIIKTGGKLEESFFVEDGFILDCDVEIPEPIKNPRIMVANTQMDQDKVKIYGAKIDVQSVKELWEIEDAEKQRMKDKVDSICFNTGYMSEEMQKSESKESLNEANETAKSTETSEKLKKPFFDIFLNRQIMYDLPKHQFKSNKVVPIELVNFEGVERLSKVLNATILSSFYSKTKDSDIGTCKEVSNIIVGDKRMVKFTGISKGAGTIVICGSSKDVLDEAERSIHDALCVLRNKYVVPGGGVVESVLANDLVKFASKVYSSESSAILAFSEALIELVAIIAQNCGLNSENIKAELRSKNNSVDCSFGIDVEKMGISDMKKIGIVESYSVKHRVLTSACEVAQMLIKCDGYVKSKPRERTRM</sequence>
<dbReference type="STRING" id="1003232.J9DUY1"/>
<evidence type="ECO:0000256" key="3">
    <source>
        <dbReference type="ARBA" id="ARBA00011381"/>
    </source>
</evidence>
<dbReference type="SUPFAM" id="SSF54849">
    <property type="entry name" value="GroEL-intermediate domain like"/>
    <property type="match status" value="1"/>
</dbReference>
<dbReference type="VEuPathDB" id="MicrosporidiaDB:EDEG_00853"/>
<dbReference type="PANTHER" id="PTHR11353">
    <property type="entry name" value="CHAPERONIN"/>
    <property type="match status" value="1"/>
</dbReference>
<dbReference type="PRINTS" id="PR00304">
    <property type="entry name" value="TCOMPLEXTCP1"/>
</dbReference>
<dbReference type="PROSITE" id="PS00751">
    <property type="entry name" value="TCP1_2"/>
    <property type="match status" value="1"/>
</dbReference>
<dbReference type="SUPFAM" id="SSF48592">
    <property type="entry name" value="GroEL equatorial domain-like"/>
    <property type="match status" value="1"/>
</dbReference>
<organism evidence="9 10">
    <name type="scientific">Edhazardia aedis (strain USNM 41457)</name>
    <name type="common">Microsporidian parasite</name>
    <dbReference type="NCBI Taxonomy" id="1003232"/>
    <lineage>
        <taxon>Eukaryota</taxon>
        <taxon>Fungi</taxon>
        <taxon>Fungi incertae sedis</taxon>
        <taxon>Microsporidia</taxon>
        <taxon>Edhazardia</taxon>
    </lineage>
</organism>
<evidence type="ECO:0000256" key="7">
    <source>
        <dbReference type="RuleBase" id="RU004187"/>
    </source>
</evidence>
<protein>
    <submittedName>
        <fullName evidence="9">Uncharacterized protein</fullName>
    </submittedName>
</protein>
<dbReference type="HOGENOM" id="CLU_008891_7_3_1"/>
<dbReference type="Gene3D" id="3.50.7.10">
    <property type="entry name" value="GroEL"/>
    <property type="match status" value="2"/>
</dbReference>
<comment type="caution">
    <text evidence="9">The sequence shown here is derived from an EMBL/GenBank/DDBJ whole genome shotgun (WGS) entry which is preliminary data.</text>
</comment>
<dbReference type="InterPro" id="IPR002194">
    <property type="entry name" value="Chaperonin_TCP-1_CS"/>
</dbReference>
<accession>J9DUY1</accession>
<dbReference type="OMA" id="CAEMVMS"/>
<name>J9DUY1_EDHAE</name>
<dbReference type="PROSITE" id="PS00750">
    <property type="entry name" value="TCP1_1"/>
    <property type="match status" value="1"/>
</dbReference>
<reference evidence="10" key="2">
    <citation type="submission" date="2015-07" db="EMBL/GenBank/DDBJ databases">
        <title>Contrasting host-pathogen interactions and genome evolution in two generalist and specialist microsporidian pathogens of mosquitoes.</title>
        <authorList>
            <consortium name="The Broad Institute Genomics Platform"/>
            <consortium name="The Broad Institute Genome Sequencing Center for Infectious Disease"/>
            <person name="Cuomo C.A."/>
            <person name="Sanscrainte N.D."/>
            <person name="Goldberg J.M."/>
            <person name="Heiman D."/>
            <person name="Young S."/>
            <person name="Zeng Q."/>
            <person name="Becnel J.J."/>
            <person name="Birren B.W."/>
        </authorList>
    </citation>
    <scope>NUCLEOTIDE SEQUENCE [LARGE SCALE GENOMIC DNA]</scope>
    <source>
        <strain evidence="10">USNM 41457</strain>
    </source>
</reference>
<comment type="function">
    <text evidence="1">Molecular chaperone; assists the folding of proteins upon ATP hydrolysis.</text>
</comment>
<comment type="similarity">
    <text evidence="2 7">Belongs to the TCP-1 chaperonin family.</text>
</comment>
<dbReference type="GO" id="GO:0005524">
    <property type="term" value="F:ATP binding"/>
    <property type="evidence" value="ECO:0007669"/>
    <property type="project" value="UniProtKB-KW"/>
</dbReference>
<keyword evidence="5 7" id="KW-0067">ATP-binding</keyword>
<dbReference type="GO" id="GO:0005832">
    <property type="term" value="C:chaperonin-containing T-complex"/>
    <property type="evidence" value="ECO:0007669"/>
    <property type="project" value="EnsemblFungi"/>
</dbReference>
<evidence type="ECO:0000256" key="6">
    <source>
        <dbReference type="ARBA" id="ARBA00023186"/>
    </source>
</evidence>
<comment type="subunit">
    <text evidence="3">Component of the T-complex protein 1 (TCP1) complex.</text>
</comment>
<dbReference type="GO" id="GO:0051082">
    <property type="term" value="F:unfolded protein binding"/>
    <property type="evidence" value="ECO:0007669"/>
    <property type="project" value="EnsemblFungi"/>
</dbReference>
<keyword evidence="4 7" id="KW-0547">Nucleotide-binding</keyword>
<dbReference type="InterPro" id="IPR017998">
    <property type="entry name" value="Chaperone_TCP-1"/>
</dbReference>
<dbReference type="InParanoid" id="J9DUY1"/>
<dbReference type="EMBL" id="AFBI03000010">
    <property type="protein sequence ID" value="EJW05072.1"/>
    <property type="molecule type" value="Genomic_DNA"/>
</dbReference>
<dbReference type="InterPro" id="IPR027409">
    <property type="entry name" value="GroEL-like_apical_dom_sf"/>
</dbReference>
<reference evidence="9 10" key="1">
    <citation type="submission" date="2011-08" db="EMBL/GenBank/DDBJ databases">
        <authorList>
            <person name="Liu Z.J."/>
            <person name="Shi F.L."/>
            <person name="Lu J.Q."/>
            <person name="Li M."/>
            <person name="Wang Z.L."/>
        </authorList>
    </citation>
    <scope>NUCLEOTIDE SEQUENCE [LARGE SCALE GENOMIC DNA]</scope>
    <source>
        <strain evidence="9 10">USNM 41457</strain>
    </source>
</reference>
<evidence type="ECO:0000256" key="5">
    <source>
        <dbReference type="ARBA" id="ARBA00022840"/>
    </source>
</evidence>
<evidence type="ECO:0000313" key="9">
    <source>
        <dbReference type="EMBL" id="EJW05072.1"/>
    </source>
</evidence>
<dbReference type="Gene3D" id="1.10.560.10">
    <property type="entry name" value="GroEL-like equatorial domain"/>
    <property type="match status" value="2"/>
</dbReference>
<gene>
    <name evidence="9" type="ORF">EDEG_00853</name>
</gene>
<dbReference type="SUPFAM" id="SSF52029">
    <property type="entry name" value="GroEL apical domain-like"/>
    <property type="match status" value="1"/>
</dbReference>
<evidence type="ECO:0000256" key="8">
    <source>
        <dbReference type="SAM" id="MobiDB-lite"/>
    </source>
</evidence>
<keyword evidence="10" id="KW-1185">Reference proteome</keyword>
<evidence type="ECO:0000256" key="1">
    <source>
        <dbReference type="ARBA" id="ARBA00002912"/>
    </source>
</evidence>
<evidence type="ECO:0000313" key="10">
    <source>
        <dbReference type="Proteomes" id="UP000003163"/>
    </source>
</evidence>
<dbReference type="InterPro" id="IPR027413">
    <property type="entry name" value="GROEL-like_equatorial_sf"/>
</dbReference>
<dbReference type="Gene3D" id="3.30.260.10">
    <property type="entry name" value="TCP-1-like chaperonin intermediate domain"/>
    <property type="match status" value="2"/>
</dbReference>
<dbReference type="GO" id="GO:0016887">
    <property type="term" value="F:ATP hydrolysis activity"/>
    <property type="evidence" value="ECO:0007669"/>
    <property type="project" value="InterPro"/>
</dbReference>
<dbReference type="InterPro" id="IPR002423">
    <property type="entry name" value="Cpn60/GroEL/TCP-1"/>
</dbReference>
<feature type="region of interest" description="Disordered" evidence="8">
    <location>
        <begin position="271"/>
        <end position="290"/>
    </location>
</feature>
<dbReference type="Pfam" id="PF00118">
    <property type="entry name" value="Cpn60_TCP1"/>
    <property type="match status" value="1"/>
</dbReference>
<dbReference type="OrthoDB" id="10248520at2759"/>
<dbReference type="GO" id="GO:0140662">
    <property type="term" value="F:ATP-dependent protein folding chaperone"/>
    <property type="evidence" value="ECO:0007669"/>
    <property type="project" value="InterPro"/>
</dbReference>
<feature type="compositionally biased region" description="Polar residues" evidence="8">
    <location>
        <begin position="280"/>
        <end position="289"/>
    </location>
</feature>